<sequence>MRKILLLAAVLLASSAPIVTQAEEITLLPAIKLQIGDRDSYGHYWDGGRWRDKDYWHRHYEYRDKHWRKLEKKQRKAYEKGYRDGRKDYKKREKEYNKHHKHHHH</sequence>
<feature type="signal peptide" evidence="2">
    <location>
        <begin position="1"/>
        <end position="22"/>
    </location>
</feature>
<keyword evidence="2" id="KW-0732">Signal</keyword>
<proteinExistence type="predicted"/>
<reference evidence="4" key="2">
    <citation type="journal article" date="2021" name="Microb. Genom.">
        <title>A genomic epidemiological study shows that prevalence of antimicrobial resistance in Enterobacterales is associated with the livestock host, as well as antimicrobial usage.</title>
        <authorList>
            <person name="AbuOun M."/>
            <person name="Jones H."/>
            <person name="Stubberfield E."/>
            <person name="Gilson D."/>
            <person name="Shaw L.P."/>
            <person name="Hubbard A.T.M."/>
            <person name="Chau K.K."/>
            <person name="Sebra R."/>
            <person name="Peto T.E.A."/>
            <person name="Crook D.W."/>
            <person name="Read D.S."/>
            <person name="Gweon H.S."/>
            <person name="Walker A.S."/>
            <person name="Stoesser N."/>
            <person name="Smith R.P."/>
            <person name="Anjum M.F."/>
            <person name="On Behalf Of The Rehab Consortium."/>
        </authorList>
    </citation>
    <scope>NUCLEOTIDE SEQUENCE</scope>
    <source>
        <strain evidence="4">RHBSTW-00938</strain>
    </source>
</reference>
<evidence type="ECO:0000256" key="1">
    <source>
        <dbReference type="SAM" id="MobiDB-lite"/>
    </source>
</evidence>
<feature type="chain" id="PRO_5042799447" evidence="2">
    <location>
        <begin position="23"/>
        <end position="105"/>
    </location>
</feature>
<gene>
    <name evidence="4" type="ORF">HV331_22925</name>
    <name evidence="3" type="ORF">SJ059_01260</name>
</gene>
<reference evidence="5" key="1">
    <citation type="submission" date="2020-06" db="EMBL/GenBank/DDBJ databases">
        <title>REHAB project genomes.</title>
        <authorList>
            <person name="Shaw L.P."/>
        </authorList>
    </citation>
    <scope>NUCLEOTIDE SEQUENCE [LARGE SCALE GENOMIC DNA]</scope>
    <source>
        <strain evidence="5">RHBSTW-00938</strain>
    </source>
</reference>
<evidence type="ECO:0000313" key="5">
    <source>
        <dbReference type="Proteomes" id="UP000514462"/>
    </source>
</evidence>
<organism evidence="4 5">
    <name type="scientific">Klebsiella aerogenes</name>
    <name type="common">Enterobacter aerogenes</name>
    <dbReference type="NCBI Taxonomy" id="548"/>
    <lineage>
        <taxon>Bacteria</taxon>
        <taxon>Pseudomonadati</taxon>
        <taxon>Pseudomonadota</taxon>
        <taxon>Gammaproteobacteria</taxon>
        <taxon>Enterobacterales</taxon>
        <taxon>Enterobacteriaceae</taxon>
        <taxon>Klebsiella/Raoultella group</taxon>
        <taxon>Klebsiella</taxon>
    </lineage>
</organism>
<reference evidence="3" key="3">
    <citation type="submission" date="2023-11" db="EMBL/GenBank/DDBJ databases">
        <title>Detection of rare carbapenemases in Enterobacterales - comparison of two colorimetric and two CIM-based carbapenemase assays.</title>
        <authorList>
            <person name="Schaffarczyk L."/>
            <person name="Noster J."/>
            <person name="Stelzer Y."/>
            <person name="Sattler J."/>
            <person name="Gatermann S."/>
            <person name="Hamprecht A."/>
        </authorList>
    </citation>
    <scope>NUCLEOTIDE SEQUENCE</scope>
    <source>
        <strain evidence="3">CIM-Cont-037</strain>
    </source>
</reference>
<evidence type="ECO:0000313" key="3">
    <source>
        <dbReference type="EMBL" id="MDX7013106.1"/>
    </source>
</evidence>
<accession>A0AAP9U7E7</accession>
<dbReference type="InterPro" id="IPR019638">
    <property type="entry name" value="DUF2502"/>
</dbReference>
<evidence type="ECO:0000256" key="2">
    <source>
        <dbReference type="SAM" id="SignalP"/>
    </source>
</evidence>
<dbReference type="RefSeq" id="WP_015366551.1">
    <property type="nucleotide sequence ID" value="NZ_CAKNDN010000001.1"/>
</dbReference>
<dbReference type="EMBL" id="CP055904">
    <property type="protein sequence ID" value="QMR42170.1"/>
    <property type="molecule type" value="Genomic_DNA"/>
</dbReference>
<dbReference type="AlphaFoldDB" id="A0AAP9U7E7"/>
<name>A0AAP9U7E7_KLEAE</name>
<dbReference type="Proteomes" id="UP000514462">
    <property type="component" value="Chromosome"/>
</dbReference>
<dbReference type="Pfam" id="PF10697">
    <property type="entry name" value="DUF2502"/>
    <property type="match status" value="1"/>
</dbReference>
<dbReference type="EMBL" id="JAWZZT010000001">
    <property type="protein sequence ID" value="MDX7013106.1"/>
    <property type="molecule type" value="Genomic_DNA"/>
</dbReference>
<feature type="region of interest" description="Disordered" evidence="1">
    <location>
        <begin position="71"/>
        <end position="105"/>
    </location>
</feature>
<feature type="compositionally biased region" description="Basic and acidic residues" evidence="1">
    <location>
        <begin position="76"/>
        <end position="96"/>
    </location>
</feature>
<evidence type="ECO:0000313" key="4">
    <source>
        <dbReference type="EMBL" id="QMR42170.1"/>
    </source>
</evidence>
<protein>
    <submittedName>
        <fullName evidence="4">DUF2502 domain-containing protein</fullName>
    </submittedName>
</protein>
<dbReference type="Proteomes" id="UP001279012">
    <property type="component" value="Unassembled WGS sequence"/>
</dbReference>